<dbReference type="EMBL" id="JANPWB010000010">
    <property type="protein sequence ID" value="KAJ1135897.1"/>
    <property type="molecule type" value="Genomic_DNA"/>
</dbReference>
<proteinExistence type="predicted"/>
<sequence length="120" mass="12826">MRPACLKVPADVSVLPVTTSLPRRVSCSTEYLRGRSVISVCLGWLTARAPLSFLSVTFYPGASSRGRKRLISHYTSPITKLPAPDAEESSEREVSGLGRADTASVCSCGASARTKANLRI</sequence>
<evidence type="ECO:0000313" key="1">
    <source>
        <dbReference type="EMBL" id="KAJ1135897.1"/>
    </source>
</evidence>
<keyword evidence="2" id="KW-1185">Reference proteome</keyword>
<accession>A0AAV7Q5N4</accession>
<name>A0AAV7Q5N4_PLEWA</name>
<protein>
    <submittedName>
        <fullName evidence="1">Uncharacterized protein</fullName>
    </submittedName>
</protein>
<organism evidence="1 2">
    <name type="scientific">Pleurodeles waltl</name>
    <name type="common">Iberian ribbed newt</name>
    <dbReference type="NCBI Taxonomy" id="8319"/>
    <lineage>
        <taxon>Eukaryota</taxon>
        <taxon>Metazoa</taxon>
        <taxon>Chordata</taxon>
        <taxon>Craniata</taxon>
        <taxon>Vertebrata</taxon>
        <taxon>Euteleostomi</taxon>
        <taxon>Amphibia</taxon>
        <taxon>Batrachia</taxon>
        <taxon>Caudata</taxon>
        <taxon>Salamandroidea</taxon>
        <taxon>Salamandridae</taxon>
        <taxon>Pleurodelinae</taxon>
        <taxon>Pleurodeles</taxon>
    </lineage>
</organism>
<reference evidence="1" key="1">
    <citation type="journal article" date="2022" name="bioRxiv">
        <title>Sequencing and chromosome-scale assembly of the giantPleurodeles waltlgenome.</title>
        <authorList>
            <person name="Brown T."/>
            <person name="Elewa A."/>
            <person name="Iarovenko S."/>
            <person name="Subramanian E."/>
            <person name="Araus A.J."/>
            <person name="Petzold A."/>
            <person name="Susuki M."/>
            <person name="Suzuki K.-i.T."/>
            <person name="Hayashi T."/>
            <person name="Toyoda A."/>
            <person name="Oliveira C."/>
            <person name="Osipova E."/>
            <person name="Leigh N.D."/>
            <person name="Simon A."/>
            <person name="Yun M.H."/>
        </authorList>
    </citation>
    <scope>NUCLEOTIDE SEQUENCE</scope>
    <source>
        <strain evidence="1">20211129_DDA</strain>
        <tissue evidence="1">Liver</tissue>
    </source>
</reference>
<comment type="caution">
    <text evidence="1">The sequence shown here is derived from an EMBL/GenBank/DDBJ whole genome shotgun (WGS) entry which is preliminary data.</text>
</comment>
<dbReference type="AlphaFoldDB" id="A0AAV7Q5N4"/>
<dbReference type="Proteomes" id="UP001066276">
    <property type="component" value="Chromosome 6"/>
</dbReference>
<gene>
    <name evidence="1" type="ORF">NDU88_002326</name>
</gene>
<evidence type="ECO:0000313" key="2">
    <source>
        <dbReference type="Proteomes" id="UP001066276"/>
    </source>
</evidence>